<dbReference type="SUPFAM" id="SSF75011">
    <property type="entry name" value="3-carboxy-cis,cis-mucoante lactonizing enzyme"/>
    <property type="match status" value="1"/>
</dbReference>
<reference evidence="2" key="1">
    <citation type="submission" date="2024-10" db="EMBL/GenBank/DDBJ databases">
        <authorList>
            <person name="Ryan C."/>
        </authorList>
    </citation>
    <scope>NUCLEOTIDE SEQUENCE [LARGE SCALE GENOMIC DNA]</scope>
</reference>
<evidence type="ECO:0000313" key="2">
    <source>
        <dbReference type="EMBL" id="CAL5089095.1"/>
    </source>
</evidence>
<dbReference type="PROSITE" id="PS50181">
    <property type="entry name" value="FBOX"/>
    <property type="match status" value="1"/>
</dbReference>
<gene>
    <name evidence="2" type="ORF">URODEC1_LOCUS113172</name>
</gene>
<dbReference type="Pfam" id="PF12937">
    <property type="entry name" value="F-box-like"/>
    <property type="match status" value="1"/>
</dbReference>
<dbReference type="InterPro" id="IPR001810">
    <property type="entry name" value="F-box_dom"/>
</dbReference>
<organism evidence="2 3">
    <name type="scientific">Urochloa decumbens</name>
    <dbReference type="NCBI Taxonomy" id="240449"/>
    <lineage>
        <taxon>Eukaryota</taxon>
        <taxon>Viridiplantae</taxon>
        <taxon>Streptophyta</taxon>
        <taxon>Embryophyta</taxon>
        <taxon>Tracheophyta</taxon>
        <taxon>Spermatophyta</taxon>
        <taxon>Magnoliopsida</taxon>
        <taxon>Liliopsida</taxon>
        <taxon>Poales</taxon>
        <taxon>Poaceae</taxon>
        <taxon>PACMAD clade</taxon>
        <taxon>Panicoideae</taxon>
        <taxon>Panicodae</taxon>
        <taxon>Paniceae</taxon>
        <taxon>Melinidinae</taxon>
        <taxon>Urochloa</taxon>
    </lineage>
</organism>
<dbReference type="SUPFAM" id="SSF81383">
    <property type="entry name" value="F-box domain"/>
    <property type="match status" value="1"/>
</dbReference>
<evidence type="ECO:0000259" key="1">
    <source>
        <dbReference type="PROSITE" id="PS50181"/>
    </source>
</evidence>
<dbReference type="InterPro" id="IPR036047">
    <property type="entry name" value="F-box-like_dom_sf"/>
</dbReference>
<evidence type="ECO:0000313" key="3">
    <source>
        <dbReference type="Proteomes" id="UP001497457"/>
    </source>
</evidence>
<name>A0ABC9G8Q5_9POAL</name>
<dbReference type="Proteomes" id="UP001497457">
    <property type="component" value="Chromosome 8b"/>
</dbReference>
<feature type="domain" description="F-box" evidence="1">
    <location>
        <begin position="19"/>
        <end position="64"/>
    </location>
</feature>
<proteinExistence type="predicted"/>
<keyword evidence="3" id="KW-1185">Reference proteome</keyword>
<dbReference type="Gene3D" id="1.20.1280.50">
    <property type="match status" value="1"/>
</dbReference>
<dbReference type="PANTHER" id="PTHR31111">
    <property type="entry name" value="BNAA05G37150D PROTEIN-RELATED"/>
    <property type="match status" value="1"/>
</dbReference>
<sequence>MAASVLEGNKRPRPLPVTANDGMLLPTELLSEVLLRFPADELCRLRLVCRSWRSLTYDPVFTNAHTARHPLVAGVHGPSGEIRFMDLSGNVLKQIRVSEDCSCLHLSSQLDMVCISESRDGKEAHARVLNTATGAVTVLPGDVPAGHDNVDRVGACMFVLGHVPCTGELKVLRIHLRIGYDDIYASRGFLNLTCDIMTLVDNGDDDGGRWRVKPRPLYNVWSLNGDDAVVNEIAYFLIREDHHFDGYSTRIQPGTIASFDLAAEEWRSAMIKGPPSIYLYDIYDDEKIRLAGLDGCLVTVLHNDRDCSVDLWFLVDLDSCIWTKRYSLQCSYGLGHLHFSTPYPLLVLDDGRVVVEDESALKAYDTRTRTWEHLASVKDCLYVHKHEGSLLHSGSSKVGPA</sequence>
<dbReference type="AlphaFoldDB" id="A0ABC9G8Q5"/>
<dbReference type="EMBL" id="OZ075118">
    <property type="protein sequence ID" value="CAL5089095.1"/>
    <property type="molecule type" value="Genomic_DNA"/>
</dbReference>
<accession>A0ABC9G8Q5</accession>
<dbReference type="SMART" id="SM00256">
    <property type="entry name" value="FBOX"/>
    <property type="match status" value="1"/>
</dbReference>
<protein>
    <recommendedName>
        <fullName evidence="1">F-box domain-containing protein</fullName>
    </recommendedName>
</protein>
<dbReference type="PANTHER" id="PTHR31111:SF133">
    <property type="entry name" value="OS07G0196600 PROTEIN"/>
    <property type="match status" value="1"/>
</dbReference>